<proteinExistence type="predicted"/>
<keyword evidence="3" id="KW-0819">tRNA processing</keyword>
<dbReference type="NCBIfam" id="TIGR00276">
    <property type="entry name" value="tRNA epoxyqueuosine(34) reductase QueG"/>
    <property type="match status" value="1"/>
</dbReference>
<evidence type="ECO:0000256" key="6">
    <source>
        <dbReference type="ARBA" id="ARBA00023002"/>
    </source>
</evidence>
<protein>
    <submittedName>
        <fullName evidence="10">tRNA epoxyqueuosine(34) reductase QueG</fullName>
        <ecNumber evidence="10">1.17.99.6</ecNumber>
    </submittedName>
</protein>
<gene>
    <name evidence="10" type="primary">queG</name>
    <name evidence="10" type="ORF">NE398_00865</name>
</gene>
<dbReference type="Proteomes" id="UP001141183">
    <property type="component" value="Unassembled WGS sequence"/>
</dbReference>
<dbReference type="RefSeq" id="WP_272469976.1">
    <property type="nucleotide sequence ID" value="NZ_JAMRYU010000001.1"/>
</dbReference>
<dbReference type="InterPro" id="IPR013542">
    <property type="entry name" value="QueG_DUF1730"/>
</dbReference>
<dbReference type="Pfam" id="PF13484">
    <property type="entry name" value="Fer4_16"/>
    <property type="match status" value="1"/>
</dbReference>
<dbReference type="InterPro" id="IPR017900">
    <property type="entry name" value="4Fe4S_Fe_S_CS"/>
</dbReference>
<keyword evidence="7" id="KW-0408">Iron</keyword>
<dbReference type="PROSITE" id="PS00198">
    <property type="entry name" value="4FE4S_FER_1"/>
    <property type="match status" value="1"/>
</dbReference>
<evidence type="ECO:0000256" key="7">
    <source>
        <dbReference type="ARBA" id="ARBA00023004"/>
    </source>
</evidence>
<accession>A0A9X3XIM2</accession>
<name>A0A9X3XIM2_9CLOT</name>
<evidence type="ECO:0000313" key="10">
    <source>
        <dbReference type="EMBL" id="MDC4238724.1"/>
    </source>
</evidence>
<dbReference type="GO" id="GO:0051539">
    <property type="term" value="F:4 iron, 4 sulfur cluster binding"/>
    <property type="evidence" value="ECO:0007669"/>
    <property type="project" value="UniProtKB-KW"/>
</dbReference>
<keyword evidence="11" id="KW-1185">Reference proteome</keyword>
<dbReference type="PANTHER" id="PTHR30002">
    <property type="entry name" value="EPOXYQUEUOSINE REDUCTASE"/>
    <property type="match status" value="1"/>
</dbReference>
<keyword evidence="4" id="KW-0479">Metal-binding</keyword>
<dbReference type="EC" id="1.17.99.6" evidence="10"/>
<comment type="caution">
    <text evidence="10">The sequence shown here is derived from an EMBL/GenBank/DDBJ whole genome shotgun (WGS) entry which is preliminary data.</text>
</comment>
<evidence type="ECO:0000313" key="11">
    <source>
        <dbReference type="Proteomes" id="UP001141183"/>
    </source>
</evidence>
<reference evidence="10" key="1">
    <citation type="submission" date="2022-05" db="EMBL/GenBank/DDBJ databases">
        <title>Draft genome sequence of Clostridium tertium strain CP3 isolated from Peru.</title>
        <authorList>
            <person name="Hurtado R."/>
            <person name="Lima L."/>
            <person name="Sousa T."/>
            <person name="Jaiswal A.K."/>
            <person name="Tiwari S."/>
            <person name="Maturrano L."/>
            <person name="Brenig B."/>
            <person name="Azevedo V."/>
        </authorList>
    </citation>
    <scope>NUCLEOTIDE SEQUENCE</scope>
    <source>
        <strain evidence="10">CP3</strain>
    </source>
</reference>
<dbReference type="Pfam" id="PF08331">
    <property type="entry name" value="QueG_DUF1730"/>
    <property type="match status" value="1"/>
</dbReference>
<evidence type="ECO:0000256" key="4">
    <source>
        <dbReference type="ARBA" id="ARBA00022723"/>
    </source>
</evidence>
<keyword evidence="1" id="KW-0004">4Fe-4S</keyword>
<dbReference type="EMBL" id="JAMRYU010000001">
    <property type="protein sequence ID" value="MDC4238724.1"/>
    <property type="molecule type" value="Genomic_DNA"/>
</dbReference>
<keyword evidence="5" id="KW-0671">Queuosine biosynthesis</keyword>
<evidence type="ECO:0000256" key="3">
    <source>
        <dbReference type="ARBA" id="ARBA00022694"/>
    </source>
</evidence>
<dbReference type="PANTHER" id="PTHR30002:SF4">
    <property type="entry name" value="EPOXYQUEUOSINE REDUCTASE"/>
    <property type="match status" value="1"/>
</dbReference>
<keyword evidence="2" id="KW-0963">Cytoplasm</keyword>
<evidence type="ECO:0000256" key="2">
    <source>
        <dbReference type="ARBA" id="ARBA00022490"/>
    </source>
</evidence>
<organism evidence="10 11">
    <name type="scientific">Clostridium tertium</name>
    <dbReference type="NCBI Taxonomy" id="1559"/>
    <lineage>
        <taxon>Bacteria</taxon>
        <taxon>Bacillati</taxon>
        <taxon>Bacillota</taxon>
        <taxon>Clostridia</taxon>
        <taxon>Eubacteriales</taxon>
        <taxon>Clostridiaceae</taxon>
        <taxon>Clostridium</taxon>
    </lineage>
</organism>
<evidence type="ECO:0000259" key="9">
    <source>
        <dbReference type="PROSITE" id="PS51379"/>
    </source>
</evidence>
<evidence type="ECO:0000256" key="8">
    <source>
        <dbReference type="ARBA" id="ARBA00023014"/>
    </source>
</evidence>
<keyword evidence="6 10" id="KW-0560">Oxidoreductase</keyword>
<dbReference type="SUPFAM" id="SSF46548">
    <property type="entry name" value="alpha-helical ferredoxin"/>
    <property type="match status" value="1"/>
</dbReference>
<dbReference type="InterPro" id="IPR017896">
    <property type="entry name" value="4Fe4S_Fe-S-bd"/>
</dbReference>
<dbReference type="InterPro" id="IPR004453">
    <property type="entry name" value="QueG"/>
</dbReference>
<dbReference type="AlphaFoldDB" id="A0A9X3XIM2"/>
<sequence>MIKEDIINYCNSLGLDTLGFIKCREFAELKDFFYERRKQGLENEFEEKDIEKRINPFNYMSDGKTIISIAFPYLHDINYFDNGFSVYTRGKDYHKVVKSYLSKICEYIESIGGKANSFVDSNFLPERYIAYLAKVGFIGKNNMIITEKYGSYVFLGEIITDLEINCDNERGFNEISLFKECGECDKCYKSCPSKSINAYRKNSNICVSYFIQKKDLEDKHIKLLKGRVFGCDSCQNCCPYNEDISFSSISDFYPFDFMNKENALELANINNREFKETFLNTSCGWRGKNVLKRNALIKIRHNNGDISDIKTDSPYLKDYVDRLLNSNKI</sequence>
<keyword evidence="8" id="KW-0411">Iron-sulfur</keyword>
<dbReference type="GO" id="GO:0046872">
    <property type="term" value="F:metal ion binding"/>
    <property type="evidence" value="ECO:0007669"/>
    <property type="project" value="UniProtKB-KW"/>
</dbReference>
<dbReference type="GO" id="GO:0008616">
    <property type="term" value="P:tRNA queuosine(34) biosynthetic process"/>
    <property type="evidence" value="ECO:0007669"/>
    <property type="project" value="UniProtKB-KW"/>
</dbReference>
<dbReference type="PROSITE" id="PS51379">
    <property type="entry name" value="4FE4S_FER_2"/>
    <property type="match status" value="1"/>
</dbReference>
<evidence type="ECO:0000256" key="5">
    <source>
        <dbReference type="ARBA" id="ARBA00022785"/>
    </source>
</evidence>
<evidence type="ECO:0000256" key="1">
    <source>
        <dbReference type="ARBA" id="ARBA00022485"/>
    </source>
</evidence>
<feature type="domain" description="4Fe-4S ferredoxin-type" evidence="9">
    <location>
        <begin position="171"/>
        <end position="201"/>
    </location>
</feature>
<dbReference type="GO" id="GO:0052693">
    <property type="term" value="F:epoxyqueuosine reductase activity"/>
    <property type="evidence" value="ECO:0007669"/>
    <property type="project" value="UniProtKB-EC"/>
</dbReference>